<comment type="caution">
    <text evidence="12">The sequence shown here is derived from an EMBL/GenBank/DDBJ whole genome shotgun (WGS) entry which is preliminary data.</text>
</comment>
<keyword evidence="3 9" id="KW-0813">Transport</keyword>
<dbReference type="Proteomes" id="UP000516437">
    <property type="component" value="Unassembled WGS sequence"/>
</dbReference>
<keyword evidence="5 10" id="KW-0812">Transmembrane</keyword>
<evidence type="ECO:0000256" key="5">
    <source>
        <dbReference type="ARBA" id="ARBA00022692"/>
    </source>
</evidence>
<feature type="domain" description="Major facilitator superfamily (MFS) profile" evidence="11">
    <location>
        <begin position="59"/>
        <end position="492"/>
    </location>
</feature>
<keyword evidence="4" id="KW-0762">Sugar transport</keyword>
<dbReference type="InterPro" id="IPR036259">
    <property type="entry name" value="MFS_trans_sf"/>
</dbReference>
<dbReference type="PANTHER" id="PTHR48020">
    <property type="entry name" value="PROTON MYO-INOSITOL COTRANSPORTER"/>
    <property type="match status" value="1"/>
</dbReference>
<dbReference type="PANTHER" id="PTHR48020:SF49">
    <property type="entry name" value="SUGAR TRANSPORTER"/>
    <property type="match status" value="1"/>
</dbReference>
<feature type="transmembrane region" description="Helical" evidence="10">
    <location>
        <begin position="212"/>
        <end position="235"/>
    </location>
</feature>
<dbReference type="Gene3D" id="1.20.1250.20">
    <property type="entry name" value="MFS general substrate transporter like domains"/>
    <property type="match status" value="1"/>
</dbReference>
<dbReference type="FunFam" id="1.20.1250.20:FF:000025">
    <property type="entry name" value="probable polyol transporter 4"/>
    <property type="match status" value="1"/>
</dbReference>
<dbReference type="InterPro" id="IPR020846">
    <property type="entry name" value="MFS_dom"/>
</dbReference>
<evidence type="ECO:0000256" key="8">
    <source>
        <dbReference type="ARBA" id="ARBA00023136"/>
    </source>
</evidence>
<sequence>MGLVGCEENGNAEGLVEIPIGSKNEYKRMDSDAVEEDVALSSEGMPKKKNTSRNFVFGCAIFASLNSVLLGYDVGVMSGAILFIQEDLKITEVQEEVLVGILSIISLLGSLAGGKTSDAIGRKWTIGFAAVVFQSGAAIMTLAPNFGVLIIGRLLAGVGIGFGVMIAPVYIAEISPAISRGSLTSFPEIFINIGILLGYVSNYVFSGLPAHISWRIMLGVGILPSLFIGFALFVIPESPRWLVMQNRIEEARAVLLKTNESERDVEERLTEIQVAAGMSGAKKYEAKSVWHEILNPSPPVRRMLIAGCGIQCLQQATGIDATVYYSPTIFKDAGIKGNTQLLAATVAVGVTKTLFILVAIFLIDKVGRKPLLYISTIGMTTCLLGLSLTLALLRDGKFGIELAILAVCGNVAFFSVGIGPICWVLSSEIFPLRLRAQASALGAVGSRVSSGLVAMSFLSVSRAITVAGTFFVFSVLSALSIAFVHTCVPETKGKSLEQIELLFQKEGEGKGGEVEMGDVERLVQGE</sequence>
<feature type="transmembrane region" description="Helical" evidence="10">
    <location>
        <begin position="463"/>
        <end position="484"/>
    </location>
</feature>
<evidence type="ECO:0000256" key="10">
    <source>
        <dbReference type="SAM" id="Phobius"/>
    </source>
</evidence>
<comment type="subcellular location">
    <subcellularLocation>
        <location evidence="1">Membrane</location>
        <topology evidence="1">Multi-pass membrane protein</topology>
    </subcellularLocation>
</comment>
<reference evidence="12 13" key="1">
    <citation type="journal article" date="2019" name="Plant Biotechnol. J.">
        <title>The red bayberry genome and genetic basis of sex determination.</title>
        <authorList>
            <person name="Jia H.M."/>
            <person name="Jia H.J."/>
            <person name="Cai Q.L."/>
            <person name="Wang Y."/>
            <person name="Zhao H.B."/>
            <person name="Yang W.F."/>
            <person name="Wang G.Y."/>
            <person name="Li Y.H."/>
            <person name="Zhan D.L."/>
            <person name="Shen Y.T."/>
            <person name="Niu Q.F."/>
            <person name="Chang L."/>
            <person name="Qiu J."/>
            <person name="Zhao L."/>
            <person name="Xie H.B."/>
            <person name="Fu W.Y."/>
            <person name="Jin J."/>
            <person name="Li X.W."/>
            <person name="Jiao Y."/>
            <person name="Zhou C.C."/>
            <person name="Tu T."/>
            <person name="Chai C.Y."/>
            <person name="Gao J.L."/>
            <person name="Fan L.J."/>
            <person name="van de Weg E."/>
            <person name="Wang J.Y."/>
            <person name="Gao Z.S."/>
        </authorList>
    </citation>
    <scope>NUCLEOTIDE SEQUENCE [LARGE SCALE GENOMIC DNA]</scope>
    <source>
        <tissue evidence="12">Leaves</tissue>
    </source>
</reference>
<keyword evidence="6" id="KW-0769">Symport</keyword>
<evidence type="ECO:0000313" key="12">
    <source>
        <dbReference type="EMBL" id="KAB1199175.1"/>
    </source>
</evidence>
<keyword evidence="8 10" id="KW-0472">Membrane</keyword>
<protein>
    <submittedName>
        <fullName evidence="12">Putative polyol transporter 4</fullName>
    </submittedName>
</protein>
<evidence type="ECO:0000256" key="6">
    <source>
        <dbReference type="ARBA" id="ARBA00022847"/>
    </source>
</evidence>
<dbReference type="InterPro" id="IPR050814">
    <property type="entry name" value="Myo-inositol_Transporter"/>
</dbReference>
<feature type="transmembrane region" description="Helical" evidence="10">
    <location>
        <begin position="370"/>
        <end position="393"/>
    </location>
</feature>
<dbReference type="OrthoDB" id="6339427at2759"/>
<accession>A0A6A1UF34</accession>
<dbReference type="NCBIfam" id="TIGR00879">
    <property type="entry name" value="SP"/>
    <property type="match status" value="1"/>
</dbReference>
<evidence type="ECO:0000256" key="1">
    <source>
        <dbReference type="ARBA" id="ARBA00004141"/>
    </source>
</evidence>
<keyword evidence="13" id="KW-1185">Reference proteome</keyword>
<organism evidence="12 13">
    <name type="scientific">Morella rubra</name>
    <name type="common">Chinese bayberry</name>
    <dbReference type="NCBI Taxonomy" id="262757"/>
    <lineage>
        <taxon>Eukaryota</taxon>
        <taxon>Viridiplantae</taxon>
        <taxon>Streptophyta</taxon>
        <taxon>Embryophyta</taxon>
        <taxon>Tracheophyta</taxon>
        <taxon>Spermatophyta</taxon>
        <taxon>Magnoliopsida</taxon>
        <taxon>eudicotyledons</taxon>
        <taxon>Gunneridae</taxon>
        <taxon>Pentapetalae</taxon>
        <taxon>rosids</taxon>
        <taxon>fabids</taxon>
        <taxon>Fagales</taxon>
        <taxon>Myricaceae</taxon>
        <taxon>Morella</taxon>
    </lineage>
</organism>
<dbReference type="InterPro" id="IPR005828">
    <property type="entry name" value="MFS_sugar_transport-like"/>
</dbReference>
<dbReference type="AlphaFoldDB" id="A0A6A1UF34"/>
<evidence type="ECO:0000313" key="13">
    <source>
        <dbReference type="Proteomes" id="UP000516437"/>
    </source>
</evidence>
<dbReference type="PRINTS" id="PR00171">
    <property type="entry name" value="SUGRTRNSPORT"/>
</dbReference>
<comment type="similarity">
    <text evidence="2 9">Belongs to the major facilitator superfamily. Sugar transporter (TC 2.A.1.1) family.</text>
</comment>
<dbReference type="PROSITE" id="PS50850">
    <property type="entry name" value="MFS"/>
    <property type="match status" value="1"/>
</dbReference>
<name>A0A6A1UF34_9ROSI</name>
<feature type="transmembrane region" description="Helical" evidence="10">
    <location>
        <begin position="150"/>
        <end position="171"/>
    </location>
</feature>
<evidence type="ECO:0000259" key="11">
    <source>
        <dbReference type="PROSITE" id="PS50850"/>
    </source>
</evidence>
<evidence type="ECO:0000256" key="4">
    <source>
        <dbReference type="ARBA" id="ARBA00022597"/>
    </source>
</evidence>
<keyword evidence="7 10" id="KW-1133">Transmembrane helix</keyword>
<dbReference type="PROSITE" id="PS00217">
    <property type="entry name" value="SUGAR_TRANSPORT_2"/>
    <property type="match status" value="1"/>
</dbReference>
<dbReference type="Pfam" id="PF00083">
    <property type="entry name" value="Sugar_tr"/>
    <property type="match status" value="1"/>
</dbReference>
<dbReference type="InterPro" id="IPR005829">
    <property type="entry name" value="Sugar_transporter_CS"/>
</dbReference>
<evidence type="ECO:0000256" key="7">
    <source>
        <dbReference type="ARBA" id="ARBA00022989"/>
    </source>
</evidence>
<feature type="transmembrane region" description="Helical" evidence="10">
    <location>
        <begin position="341"/>
        <end position="364"/>
    </location>
</feature>
<feature type="transmembrane region" description="Helical" evidence="10">
    <location>
        <begin position="55"/>
        <end position="85"/>
    </location>
</feature>
<evidence type="ECO:0000256" key="3">
    <source>
        <dbReference type="ARBA" id="ARBA00022448"/>
    </source>
</evidence>
<feature type="transmembrane region" description="Helical" evidence="10">
    <location>
        <begin position="402"/>
        <end position="426"/>
    </location>
</feature>
<gene>
    <name evidence="12" type="ORF">CJ030_MR0G027035</name>
</gene>
<dbReference type="InterPro" id="IPR003663">
    <property type="entry name" value="Sugar/inositol_transpt"/>
</dbReference>
<dbReference type="GO" id="GO:0015293">
    <property type="term" value="F:symporter activity"/>
    <property type="evidence" value="ECO:0007669"/>
    <property type="project" value="UniProtKB-KW"/>
</dbReference>
<dbReference type="SUPFAM" id="SSF103473">
    <property type="entry name" value="MFS general substrate transporter"/>
    <property type="match status" value="1"/>
</dbReference>
<evidence type="ECO:0000256" key="2">
    <source>
        <dbReference type="ARBA" id="ARBA00010992"/>
    </source>
</evidence>
<proteinExistence type="inferred from homology"/>
<feature type="transmembrane region" description="Helical" evidence="10">
    <location>
        <begin position="183"/>
        <end position="200"/>
    </location>
</feature>
<dbReference type="GO" id="GO:0016020">
    <property type="term" value="C:membrane"/>
    <property type="evidence" value="ECO:0007669"/>
    <property type="project" value="UniProtKB-SubCell"/>
</dbReference>
<dbReference type="EMBL" id="RXIC02000492">
    <property type="protein sequence ID" value="KAB1199175.1"/>
    <property type="molecule type" value="Genomic_DNA"/>
</dbReference>
<evidence type="ECO:0000256" key="9">
    <source>
        <dbReference type="RuleBase" id="RU003346"/>
    </source>
</evidence>
<feature type="transmembrane region" description="Helical" evidence="10">
    <location>
        <begin position="97"/>
        <end position="114"/>
    </location>
</feature>
<dbReference type="PROSITE" id="PS00216">
    <property type="entry name" value="SUGAR_TRANSPORT_1"/>
    <property type="match status" value="2"/>
</dbReference>